<proteinExistence type="predicted"/>
<sequence length="181" mass="20908">MWNVVFFVGLASLTAAKLQNMGPCDRVVATDGFFNLTKFSEEEKGTWTFIKVPAAKSNEDLKSMYLTTKATKRPGQYHTIIYYKNKNDQEYKVFSDEDIYDSLSGHVLAVARGKNKIEFKISFLKYVPGRLAYYFICSEQRGDRKVDYRYVVAHGPLNTDEELDIRSLEDQYRFLGALKHI</sequence>
<dbReference type="AlphaFoldDB" id="A0A1B6G5M3"/>
<gene>
    <name evidence="2" type="ORF">g.22358</name>
</gene>
<protein>
    <recommendedName>
        <fullName evidence="3">Lipocalin/cytosolic fatty-acid binding domain-containing protein</fullName>
    </recommendedName>
</protein>
<keyword evidence="1" id="KW-0732">Signal</keyword>
<reference evidence="2" key="1">
    <citation type="submission" date="2015-11" db="EMBL/GenBank/DDBJ databases">
        <title>De novo transcriptome assembly of four potential Pierce s Disease insect vectors from Arizona vineyards.</title>
        <authorList>
            <person name="Tassone E.E."/>
        </authorList>
    </citation>
    <scope>NUCLEOTIDE SEQUENCE</scope>
</reference>
<evidence type="ECO:0008006" key="3">
    <source>
        <dbReference type="Google" id="ProtNLM"/>
    </source>
</evidence>
<organism evidence="2">
    <name type="scientific">Cuerna arida</name>
    <dbReference type="NCBI Taxonomy" id="1464854"/>
    <lineage>
        <taxon>Eukaryota</taxon>
        <taxon>Metazoa</taxon>
        <taxon>Ecdysozoa</taxon>
        <taxon>Arthropoda</taxon>
        <taxon>Hexapoda</taxon>
        <taxon>Insecta</taxon>
        <taxon>Pterygota</taxon>
        <taxon>Neoptera</taxon>
        <taxon>Paraneoptera</taxon>
        <taxon>Hemiptera</taxon>
        <taxon>Auchenorrhyncha</taxon>
        <taxon>Membracoidea</taxon>
        <taxon>Cicadellidae</taxon>
        <taxon>Cicadellinae</taxon>
        <taxon>Proconiini</taxon>
        <taxon>Cuerna</taxon>
    </lineage>
</organism>
<dbReference type="EMBL" id="GECZ01012024">
    <property type="protein sequence ID" value="JAS57745.1"/>
    <property type="molecule type" value="Transcribed_RNA"/>
</dbReference>
<evidence type="ECO:0000313" key="2">
    <source>
        <dbReference type="EMBL" id="JAS57745.1"/>
    </source>
</evidence>
<evidence type="ECO:0000256" key="1">
    <source>
        <dbReference type="SAM" id="SignalP"/>
    </source>
</evidence>
<name>A0A1B6G5M3_9HEMI</name>
<accession>A0A1B6G5M3</accession>
<feature type="chain" id="PRO_5008583294" description="Lipocalin/cytosolic fatty-acid binding domain-containing protein" evidence="1">
    <location>
        <begin position="17"/>
        <end position="181"/>
    </location>
</feature>
<feature type="signal peptide" evidence="1">
    <location>
        <begin position="1"/>
        <end position="16"/>
    </location>
</feature>